<evidence type="ECO:0000256" key="1">
    <source>
        <dbReference type="SAM" id="SignalP"/>
    </source>
</evidence>
<organism evidence="2 3">
    <name type="scientific">Aphis glycines</name>
    <name type="common">Soybean aphid</name>
    <dbReference type="NCBI Taxonomy" id="307491"/>
    <lineage>
        <taxon>Eukaryota</taxon>
        <taxon>Metazoa</taxon>
        <taxon>Ecdysozoa</taxon>
        <taxon>Arthropoda</taxon>
        <taxon>Hexapoda</taxon>
        <taxon>Insecta</taxon>
        <taxon>Pterygota</taxon>
        <taxon>Neoptera</taxon>
        <taxon>Paraneoptera</taxon>
        <taxon>Hemiptera</taxon>
        <taxon>Sternorrhyncha</taxon>
        <taxon>Aphidomorpha</taxon>
        <taxon>Aphidoidea</taxon>
        <taxon>Aphididae</taxon>
        <taxon>Aphidini</taxon>
        <taxon>Aphis</taxon>
        <taxon>Aphis</taxon>
    </lineage>
</organism>
<name>A0A6G0T7V1_APHGL</name>
<dbReference type="EMBL" id="VYZN01000054">
    <property type="protein sequence ID" value="KAE9526872.1"/>
    <property type="molecule type" value="Genomic_DNA"/>
</dbReference>
<comment type="caution">
    <text evidence="2">The sequence shown here is derived from an EMBL/GenBank/DDBJ whole genome shotgun (WGS) entry which is preliminary data.</text>
</comment>
<sequence length="189" mass="21732">MFYQIHHNLLYMQHFPLKLLLFFLNCLQDTMIAIHIEISGPYCDCFEVWYIRHWWYKSPNTVTIMKIYTQIIPATSESESQTSYPFVVVKYKSVKRGLSSFGQAKTLKPPQSICTSKSLFCSLVLNQLENAPDVVMFFTVTNRSIRASPLKSPGTTDVIWCLLNLHLVCVPGFKKGSTLEPNIISMERP</sequence>
<dbReference type="Proteomes" id="UP000475862">
    <property type="component" value="Unassembled WGS sequence"/>
</dbReference>
<protein>
    <submittedName>
        <fullName evidence="2">Uncharacterized protein</fullName>
    </submittedName>
</protein>
<feature type="chain" id="PRO_5026354202" evidence="1">
    <location>
        <begin position="34"/>
        <end position="189"/>
    </location>
</feature>
<reference evidence="2 3" key="1">
    <citation type="submission" date="2019-08" db="EMBL/GenBank/DDBJ databases">
        <title>The genome of the soybean aphid Biotype 1, its phylome, world population structure and adaptation to the North American continent.</title>
        <authorList>
            <person name="Giordano R."/>
            <person name="Donthu R.K."/>
            <person name="Hernandez A.G."/>
            <person name="Wright C.L."/>
            <person name="Zimin A.V."/>
        </authorList>
    </citation>
    <scope>NUCLEOTIDE SEQUENCE [LARGE SCALE GENOMIC DNA]</scope>
    <source>
        <tissue evidence="2">Whole aphids</tissue>
    </source>
</reference>
<evidence type="ECO:0000313" key="3">
    <source>
        <dbReference type="Proteomes" id="UP000475862"/>
    </source>
</evidence>
<keyword evidence="3" id="KW-1185">Reference proteome</keyword>
<gene>
    <name evidence="2" type="ORF">AGLY_013520</name>
</gene>
<keyword evidence="1" id="KW-0732">Signal</keyword>
<accession>A0A6G0T7V1</accession>
<feature type="signal peptide" evidence="1">
    <location>
        <begin position="1"/>
        <end position="33"/>
    </location>
</feature>
<evidence type="ECO:0000313" key="2">
    <source>
        <dbReference type="EMBL" id="KAE9526872.1"/>
    </source>
</evidence>
<proteinExistence type="predicted"/>
<dbReference type="AlphaFoldDB" id="A0A6G0T7V1"/>